<feature type="signal peptide" evidence="2">
    <location>
        <begin position="1"/>
        <end position="27"/>
    </location>
</feature>
<name>A0A7C3KIG6_9CYAN</name>
<keyword evidence="1" id="KW-0802">TPR repeat</keyword>
<evidence type="ECO:0000256" key="1">
    <source>
        <dbReference type="PROSITE-ProRule" id="PRU00339"/>
    </source>
</evidence>
<dbReference type="InterPro" id="IPR019734">
    <property type="entry name" value="TPR_rpt"/>
</dbReference>
<feature type="repeat" description="TPR" evidence="1">
    <location>
        <begin position="238"/>
        <end position="271"/>
    </location>
</feature>
<dbReference type="PROSITE" id="PS50005">
    <property type="entry name" value="TPR"/>
    <property type="match status" value="3"/>
</dbReference>
<evidence type="ECO:0000313" key="4">
    <source>
        <dbReference type="EMBL" id="HFN01191.1"/>
    </source>
</evidence>
<gene>
    <name evidence="4" type="ORF">ENR64_26255</name>
</gene>
<dbReference type="AlphaFoldDB" id="A0A7C3KIG6"/>
<evidence type="ECO:0000259" key="3">
    <source>
        <dbReference type="Pfam" id="PF12770"/>
    </source>
</evidence>
<dbReference type="PANTHER" id="PTHR10098:SF108">
    <property type="entry name" value="TETRATRICOPEPTIDE REPEAT PROTEIN 28"/>
    <property type="match status" value="1"/>
</dbReference>
<feature type="repeat" description="TPR" evidence="1">
    <location>
        <begin position="158"/>
        <end position="191"/>
    </location>
</feature>
<dbReference type="PANTHER" id="PTHR10098">
    <property type="entry name" value="RAPSYN-RELATED"/>
    <property type="match status" value="1"/>
</dbReference>
<feature type="repeat" description="TPR" evidence="1">
    <location>
        <begin position="198"/>
        <end position="231"/>
    </location>
</feature>
<sequence>MKRYLLAALLAIAATLSTSTQSFRVQAAFAQQTSAPTGEQLLEQAIQRYQAQQFEAAIPLLKQAQQAFQKEKNIQGESTATLTLGSLFLQVEQYRDAITVLEAYLPIARSLHNQVSEAQALGNLGIAYKNIGIYSRSIAVLRQSGKHFLELGDRPSLGQALLNLGNTFEALGDYKNAAIAYQQSLKIAQTTRNQRSAAITLNNLGQVYANQAKYQEATRLTQQSLEVSRAAQDATTEASALLNLGSIYHAQQQRSLAQQNYTAALKLAQKTANRRLEAQALGSLGLIEEDTRNYSKAIAYLQQSLAIARQINQPQLIGMTLNNLGHAFYSAKQLAKAEATLREAIHLLDRLRPDLSDKYNVSLFDTQIHSYNLLQQILIAANQPEAALIATEQGRARAFVELLSRRLKHTTSKSAPSPALTLKQIKQVAKDQNATIVEYSIVPDDDFKFRGKQKARESELFIWVVTPSGDIHFRRVDLKPLWQQNLNLTDVVRVARCFTPTGQCVTNASALRGIGVVEQPTSTKPQKLPFNVLGLRKLYELLITPIADVLPSDPSDRVIFIPQDTLFLVPFAALQAPNGRYLIDAHTLLTAPAIQVLDLARQHEKHNTSQSQALIVGNPIMPKVSLEPGSPPIALAPLPGSEQEAIAIADLLKTQALTGAAATKTKVMQMLPTANQIHLATHGLLEYSGVSLDGLGIPGAIALAPSQSDRDRSDSGLLTASEIIEMKLSANLVVLSACDTGQGRITGDGVIGLSRSFIAAGVPSVVVSLWSVPDAPTARLMVSFYQHLQNQPDYAKALRLAMLETKQDFPRPVDWAAFTLVGLAE</sequence>
<dbReference type="SUPFAM" id="SSF48452">
    <property type="entry name" value="TPR-like"/>
    <property type="match status" value="2"/>
</dbReference>
<dbReference type="InterPro" id="IPR011990">
    <property type="entry name" value="TPR-like_helical_dom_sf"/>
</dbReference>
<dbReference type="Pfam" id="PF13424">
    <property type="entry name" value="TPR_12"/>
    <property type="match status" value="3"/>
</dbReference>
<organism evidence="4">
    <name type="scientific">Oscillatoriales cyanobacterium SpSt-418</name>
    <dbReference type="NCBI Taxonomy" id="2282169"/>
    <lineage>
        <taxon>Bacteria</taxon>
        <taxon>Bacillati</taxon>
        <taxon>Cyanobacteriota</taxon>
        <taxon>Cyanophyceae</taxon>
        <taxon>Oscillatoriophycideae</taxon>
        <taxon>Oscillatoriales</taxon>
    </lineage>
</organism>
<feature type="chain" id="PRO_5028301009" evidence="2">
    <location>
        <begin position="28"/>
        <end position="825"/>
    </location>
</feature>
<comment type="caution">
    <text evidence="4">The sequence shown here is derived from an EMBL/GenBank/DDBJ whole genome shotgun (WGS) entry which is preliminary data.</text>
</comment>
<protein>
    <submittedName>
        <fullName evidence="4">CHAT domain-containing protein</fullName>
    </submittedName>
</protein>
<reference evidence="4" key="1">
    <citation type="journal article" date="2020" name="mSystems">
        <title>Genome- and Community-Level Interaction Insights into Carbon Utilization and Element Cycling Functions of Hydrothermarchaeota in Hydrothermal Sediment.</title>
        <authorList>
            <person name="Zhou Z."/>
            <person name="Liu Y."/>
            <person name="Xu W."/>
            <person name="Pan J."/>
            <person name="Luo Z.H."/>
            <person name="Li M."/>
        </authorList>
    </citation>
    <scope>NUCLEOTIDE SEQUENCE [LARGE SCALE GENOMIC DNA]</scope>
    <source>
        <strain evidence="4">SpSt-418</strain>
    </source>
</reference>
<dbReference type="EMBL" id="DSRU01000382">
    <property type="protein sequence ID" value="HFN01191.1"/>
    <property type="molecule type" value="Genomic_DNA"/>
</dbReference>
<evidence type="ECO:0000256" key="2">
    <source>
        <dbReference type="SAM" id="SignalP"/>
    </source>
</evidence>
<feature type="domain" description="CHAT" evidence="3">
    <location>
        <begin position="535"/>
        <end position="822"/>
    </location>
</feature>
<dbReference type="InterPro" id="IPR024983">
    <property type="entry name" value="CHAT_dom"/>
</dbReference>
<dbReference type="SMART" id="SM00028">
    <property type="entry name" value="TPR"/>
    <property type="match status" value="8"/>
</dbReference>
<dbReference type="Pfam" id="PF12770">
    <property type="entry name" value="CHAT"/>
    <property type="match status" value="1"/>
</dbReference>
<keyword evidence="2" id="KW-0732">Signal</keyword>
<proteinExistence type="predicted"/>
<accession>A0A7C3KIG6</accession>
<dbReference type="Gene3D" id="1.25.40.10">
    <property type="entry name" value="Tetratricopeptide repeat domain"/>
    <property type="match status" value="2"/>
</dbReference>